<feature type="region of interest" description="Disordered" evidence="6">
    <location>
        <begin position="519"/>
        <end position="635"/>
    </location>
</feature>
<keyword evidence="2 7" id="KW-0812">Transmembrane</keyword>
<feature type="region of interest" description="Disordered" evidence="6">
    <location>
        <begin position="401"/>
        <end position="464"/>
    </location>
</feature>
<accession>A0A3N2Q7S3</accession>
<dbReference type="GO" id="GO:0071467">
    <property type="term" value="P:cellular response to pH"/>
    <property type="evidence" value="ECO:0007669"/>
    <property type="project" value="TreeGrafter"/>
</dbReference>
<dbReference type="EMBL" id="ML119051">
    <property type="protein sequence ID" value="ROT42814.1"/>
    <property type="molecule type" value="Genomic_DNA"/>
</dbReference>
<reference evidence="8 9" key="1">
    <citation type="journal article" date="2018" name="Mol. Ecol.">
        <title>The obligate alkalophilic soda-lake fungus Sodiomyces alkalinus has shifted to a protein diet.</title>
        <authorList>
            <person name="Grum-Grzhimaylo A.A."/>
            <person name="Falkoski D.L."/>
            <person name="van den Heuvel J."/>
            <person name="Valero-Jimenez C.A."/>
            <person name="Min B."/>
            <person name="Choi I.G."/>
            <person name="Lipzen A."/>
            <person name="Daum C.G."/>
            <person name="Aanen D.K."/>
            <person name="Tsang A."/>
            <person name="Henrissat B."/>
            <person name="Bilanenko E.N."/>
            <person name="de Vries R.P."/>
            <person name="van Kan J.A.L."/>
            <person name="Grigoriev I.V."/>
            <person name="Debets A.J.M."/>
        </authorList>
    </citation>
    <scope>NUCLEOTIDE SEQUENCE [LARGE SCALE GENOMIC DNA]</scope>
    <source>
        <strain evidence="8 9">F11</strain>
    </source>
</reference>
<keyword evidence="9" id="KW-1185">Reference proteome</keyword>
<feature type="region of interest" description="Disordered" evidence="6">
    <location>
        <begin position="485"/>
        <end position="504"/>
    </location>
</feature>
<protein>
    <submittedName>
        <fullName evidence="8">PalH-domain-containing protein</fullName>
    </submittedName>
</protein>
<evidence type="ECO:0000256" key="2">
    <source>
        <dbReference type="ARBA" id="ARBA00022692"/>
    </source>
</evidence>
<dbReference type="OrthoDB" id="5393256at2759"/>
<dbReference type="PANTHER" id="PTHR35779">
    <property type="entry name" value="PH-RESPONSE REGULATOR PROTEIN PALH/RIM21"/>
    <property type="match status" value="1"/>
</dbReference>
<evidence type="ECO:0000256" key="6">
    <source>
        <dbReference type="SAM" id="MobiDB-lite"/>
    </source>
</evidence>
<dbReference type="Proteomes" id="UP000272025">
    <property type="component" value="Unassembled WGS sequence"/>
</dbReference>
<comment type="subcellular location">
    <subcellularLocation>
        <location evidence="1">Membrane</location>
        <topology evidence="1">Multi-pass membrane protein</topology>
    </subcellularLocation>
</comment>
<evidence type="ECO:0000256" key="7">
    <source>
        <dbReference type="SAM" id="Phobius"/>
    </source>
</evidence>
<feature type="transmembrane region" description="Helical" evidence="7">
    <location>
        <begin position="271"/>
        <end position="293"/>
    </location>
</feature>
<evidence type="ECO:0000256" key="3">
    <source>
        <dbReference type="ARBA" id="ARBA00022989"/>
    </source>
</evidence>
<evidence type="ECO:0000256" key="1">
    <source>
        <dbReference type="ARBA" id="ARBA00004141"/>
    </source>
</evidence>
<dbReference type="GO" id="GO:0005886">
    <property type="term" value="C:plasma membrane"/>
    <property type="evidence" value="ECO:0007669"/>
    <property type="project" value="TreeGrafter"/>
</dbReference>
<sequence>MTVPSLSVTTSLPTITSALCETTISVGGVLSFGPGLPLTTLTHAAVLETPCAPGQTPTATPIPVHISQSNQIEADASGGPQYSDFRDPFYASTFPVCYALAATTVTAYMLVIMLFVTPRSFLDGGIVYLGRRGFTGPSSGGITIGGRPWLQKAAAMTVAISLTIATADTFRVAEEQYSWGVQNADKLQVEVLDSTELKAIRLVSDTFLWLAQAQTLIRLFPRQRAKVIIKWTAFALITLQVIFSALNSFYYTTSGSQGNARPQSFVHAVPTLSYLFHLSLGLLYAAWVIYYALMKKRYAFYHPLMKNMVLVSVLSLFSILVPVVFFVLDISRPEFIGWGDYVRWVGAAAASVVVWEWVERIEALEREEKKDGILGREIFDGDEMMDPPPSEFSWLRRRINGKRTNSGGPRDHGGGRGDDNGGDDANSGRMQLRWTRNLRDQRRGVHMAPGQTQTWSRDRYGGTRGRWDFRTRLEEFAATQAEKIREKLQPTPETDSLPVTVVPAPPRQGAALAQLLEEERAGSSIQPQPQPPQHSQPLARSASASAASAFPNFDGLGAGTVATPDLGWTTSGFSARSPGPSQPVETTGGANPNRPPLWPGVRVQYDLDDVGGGAQSPTLHSRRAAGQEARRPLTP</sequence>
<feature type="compositionally biased region" description="Low complexity" evidence="6">
    <location>
        <begin position="535"/>
        <end position="549"/>
    </location>
</feature>
<dbReference type="RefSeq" id="XP_028470620.1">
    <property type="nucleotide sequence ID" value="XM_028612591.1"/>
</dbReference>
<evidence type="ECO:0000313" key="9">
    <source>
        <dbReference type="Proteomes" id="UP000272025"/>
    </source>
</evidence>
<comment type="similarity">
    <text evidence="5">Belongs to the palH/RIM21 family.</text>
</comment>
<feature type="transmembrane region" description="Helical" evidence="7">
    <location>
        <begin position="305"/>
        <end position="329"/>
    </location>
</feature>
<dbReference type="Pfam" id="PF08733">
    <property type="entry name" value="PalH"/>
    <property type="match status" value="1"/>
</dbReference>
<dbReference type="AlphaFoldDB" id="A0A3N2Q7S3"/>
<evidence type="ECO:0000313" key="8">
    <source>
        <dbReference type="EMBL" id="ROT42814.1"/>
    </source>
</evidence>
<organism evidence="8 9">
    <name type="scientific">Sodiomyces alkalinus (strain CBS 110278 / VKM F-3762 / F11)</name>
    <name type="common">Alkaliphilic filamentous fungus</name>
    <dbReference type="NCBI Taxonomy" id="1314773"/>
    <lineage>
        <taxon>Eukaryota</taxon>
        <taxon>Fungi</taxon>
        <taxon>Dikarya</taxon>
        <taxon>Ascomycota</taxon>
        <taxon>Pezizomycotina</taxon>
        <taxon>Sordariomycetes</taxon>
        <taxon>Hypocreomycetidae</taxon>
        <taxon>Glomerellales</taxon>
        <taxon>Plectosphaerellaceae</taxon>
        <taxon>Sodiomyces</taxon>
    </lineage>
</organism>
<keyword evidence="3 7" id="KW-1133">Transmembrane helix</keyword>
<gene>
    <name evidence="8" type="ORF">SODALDRAFT_336412</name>
</gene>
<dbReference type="STRING" id="1314773.A0A3N2Q7S3"/>
<evidence type="ECO:0000256" key="5">
    <source>
        <dbReference type="ARBA" id="ARBA00038109"/>
    </source>
</evidence>
<dbReference type="GeneID" id="39581069"/>
<feature type="transmembrane region" description="Helical" evidence="7">
    <location>
        <begin position="228"/>
        <end position="251"/>
    </location>
</feature>
<evidence type="ECO:0000256" key="4">
    <source>
        <dbReference type="ARBA" id="ARBA00023136"/>
    </source>
</evidence>
<feature type="compositionally biased region" description="Basic and acidic residues" evidence="6">
    <location>
        <begin position="409"/>
        <end position="419"/>
    </location>
</feature>
<proteinExistence type="inferred from homology"/>
<keyword evidence="4 7" id="KW-0472">Membrane</keyword>
<name>A0A3N2Q7S3_SODAK</name>
<feature type="transmembrane region" description="Helical" evidence="7">
    <location>
        <begin position="89"/>
        <end position="116"/>
    </location>
</feature>
<dbReference type="PANTHER" id="PTHR35779:SF1">
    <property type="entry name" value="PH-RESPONSE REGULATOR PROTEIN PALH_RIM21"/>
    <property type="match status" value="1"/>
</dbReference>
<dbReference type="InterPro" id="IPR014844">
    <property type="entry name" value="PalH"/>
</dbReference>